<feature type="non-terminal residue" evidence="4">
    <location>
        <position position="251"/>
    </location>
</feature>
<evidence type="ECO:0000259" key="3">
    <source>
        <dbReference type="Pfam" id="PF13439"/>
    </source>
</evidence>
<dbReference type="EMBL" id="BARS01041962">
    <property type="protein sequence ID" value="GAG37911.1"/>
    <property type="molecule type" value="Genomic_DNA"/>
</dbReference>
<feature type="domain" description="Glycosyl transferase family 1" evidence="2">
    <location>
        <begin position="121"/>
        <end position="246"/>
    </location>
</feature>
<dbReference type="InterPro" id="IPR001296">
    <property type="entry name" value="Glyco_trans_1"/>
</dbReference>
<evidence type="ECO:0008006" key="5">
    <source>
        <dbReference type="Google" id="ProtNLM"/>
    </source>
</evidence>
<dbReference type="Gene3D" id="3.40.50.2000">
    <property type="entry name" value="Glycogen Phosphorylase B"/>
    <property type="match status" value="2"/>
</dbReference>
<dbReference type="GO" id="GO:0009103">
    <property type="term" value="P:lipopolysaccharide biosynthetic process"/>
    <property type="evidence" value="ECO:0007669"/>
    <property type="project" value="TreeGrafter"/>
</dbReference>
<evidence type="ECO:0000256" key="1">
    <source>
        <dbReference type="ARBA" id="ARBA00022679"/>
    </source>
</evidence>
<dbReference type="SUPFAM" id="SSF53756">
    <property type="entry name" value="UDP-Glycosyltransferase/glycogen phosphorylase"/>
    <property type="match status" value="1"/>
</dbReference>
<evidence type="ECO:0000259" key="2">
    <source>
        <dbReference type="Pfam" id="PF00534"/>
    </source>
</evidence>
<dbReference type="Pfam" id="PF13439">
    <property type="entry name" value="Glyco_transf_4"/>
    <property type="match status" value="1"/>
</dbReference>
<protein>
    <recommendedName>
        <fullName evidence="5">Glycosyltransferase subfamily 4-like N-terminal domain-containing protein</fullName>
    </recommendedName>
</protein>
<evidence type="ECO:0000313" key="4">
    <source>
        <dbReference type="EMBL" id="GAG37911.1"/>
    </source>
</evidence>
<feature type="non-terminal residue" evidence="4">
    <location>
        <position position="1"/>
    </location>
</feature>
<dbReference type="PANTHER" id="PTHR46401:SF2">
    <property type="entry name" value="GLYCOSYLTRANSFERASE WBBK-RELATED"/>
    <property type="match status" value="1"/>
</dbReference>
<dbReference type="AlphaFoldDB" id="X0YMI5"/>
<dbReference type="InterPro" id="IPR028098">
    <property type="entry name" value="Glyco_trans_4-like_N"/>
</dbReference>
<dbReference type="GO" id="GO:0016757">
    <property type="term" value="F:glycosyltransferase activity"/>
    <property type="evidence" value="ECO:0007669"/>
    <property type="project" value="InterPro"/>
</dbReference>
<accession>X0YMI5</accession>
<dbReference type="Pfam" id="PF00534">
    <property type="entry name" value="Glycos_transf_1"/>
    <property type="match status" value="1"/>
</dbReference>
<comment type="caution">
    <text evidence="4">The sequence shown here is derived from an EMBL/GenBank/DDBJ whole genome shotgun (WGS) entry which is preliminary data.</text>
</comment>
<feature type="domain" description="Glycosyltransferase subfamily 4-like N-terminal" evidence="3">
    <location>
        <begin position="16"/>
        <end position="114"/>
    </location>
</feature>
<gene>
    <name evidence="4" type="ORF">S01H1_63727</name>
</gene>
<sequence length="251" mass="28331">PIYRPESTSMPTQIFDISAEFTPDIIHIQHEYGLYGPQRGVHVIGLIVMYKLAGIPVVTTLHSVQEEPDHEESTLLRLIVSESAAVIVHEQFQKDTLVKHFGQEEKIHVIYHGIREVDVIKDAKKKLGIEGKKVILLCGYFRPTKGFKEIVELMPEICKQANDIVLLVAGKARGLEYLEYQREFYEAINNSPVNDRIVVLRGQFPQHTFDTIVSASDIVVLPYEKGAQSGIMAQCFAFNKPVITSNLLAFK</sequence>
<organism evidence="4">
    <name type="scientific">marine sediment metagenome</name>
    <dbReference type="NCBI Taxonomy" id="412755"/>
    <lineage>
        <taxon>unclassified sequences</taxon>
        <taxon>metagenomes</taxon>
        <taxon>ecological metagenomes</taxon>
    </lineage>
</organism>
<reference evidence="4" key="1">
    <citation type="journal article" date="2014" name="Front. Microbiol.">
        <title>High frequency of phylogenetically diverse reductive dehalogenase-homologous genes in deep subseafloor sedimentary metagenomes.</title>
        <authorList>
            <person name="Kawai M."/>
            <person name="Futagami T."/>
            <person name="Toyoda A."/>
            <person name="Takaki Y."/>
            <person name="Nishi S."/>
            <person name="Hori S."/>
            <person name="Arai W."/>
            <person name="Tsubouchi T."/>
            <person name="Morono Y."/>
            <person name="Uchiyama I."/>
            <person name="Ito T."/>
            <person name="Fujiyama A."/>
            <person name="Inagaki F."/>
            <person name="Takami H."/>
        </authorList>
    </citation>
    <scope>NUCLEOTIDE SEQUENCE</scope>
    <source>
        <strain evidence="4">Expedition CK06-06</strain>
    </source>
</reference>
<proteinExistence type="predicted"/>
<name>X0YMI5_9ZZZZ</name>
<keyword evidence="1" id="KW-0808">Transferase</keyword>
<dbReference type="PANTHER" id="PTHR46401">
    <property type="entry name" value="GLYCOSYLTRANSFERASE WBBK-RELATED"/>
    <property type="match status" value="1"/>
</dbReference>